<keyword evidence="1" id="KW-0812">Transmembrane</keyword>
<evidence type="ECO:0000313" key="3">
    <source>
        <dbReference type="Proteomes" id="UP000697710"/>
    </source>
</evidence>
<name>A0A956RPD5_UNCEI</name>
<dbReference type="AlphaFoldDB" id="A0A956RPD5"/>
<protein>
    <submittedName>
        <fullName evidence="2">Glycerophosphoryl diester phosphodiesterase membrane domain-containing protein</fullName>
    </submittedName>
</protein>
<accession>A0A956RPD5</accession>
<gene>
    <name evidence="2" type="ORF">KC729_10100</name>
</gene>
<organism evidence="2 3">
    <name type="scientific">Eiseniibacteriota bacterium</name>
    <dbReference type="NCBI Taxonomy" id="2212470"/>
    <lineage>
        <taxon>Bacteria</taxon>
        <taxon>Candidatus Eiseniibacteriota</taxon>
    </lineage>
</organism>
<evidence type="ECO:0000313" key="2">
    <source>
        <dbReference type="EMBL" id="MCA9728023.1"/>
    </source>
</evidence>
<reference evidence="2" key="1">
    <citation type="submission" date="2020-04" db="EMBL/GenBank/DDBJ databases">
        <authorList>
            <person name="Zhang T."/>
        </authorList>
    </citation>
    <scope>NUCLEOTIDE SEQUENCE</scope>
    <source>
        <strain evidence="2">HKST-UBA01</strain>
    </source>
</reference>
<feature type="transmembrane region" description="Helical" evidence="1">
    <location>
        <begin position="70"/>
        <end position="90"/>
    </location>
</feature>
<dbReference type="Proteomes" id="UP000697710">
    <property type="component" value="Unassembled WGS sequence"/>
</dbReference>
<reference evidence="2" key="2">
    <citation type="journal article" date="2021" name="Microbiome">
        <title>Successional dynamics and alternative stable states in a saline activated sludge microbial community over 9 years.</title>
        <authorList>
            <person name="Wang Y."/>
            <person name="Ye J."/>
            <person name="Ju F."/>
            <person name="Liu L."/>
            <person name="Boyd J.A."/>
            <person name="Deng Y."/>
            <person name="Parks D.H."/>
            <person name="Jiang X."/>
            <person name="Yin X."/>
            <person name="Woodcroft B.J."/>
            <person name="Tyson G.W."/>
            <person name="Hugenholtz P."/>
            <person name="Polz M.F."/>
            <person name="Zhang T."/>
        </authorList>
    </citation>
    <scope>NUCLEOTIDE SEQUENCE</scope>
    <source>
        <strain evidence="2">HKST-UBA01</strain>
    </source>
</reference>
<keyword evidence="1" id="KW-0472">Membrane</keyword>
<feature type="transmembrane region" description="Helical" evidence="1">
    <location>
        <begin position="137"/>
        <end position="159"/>
    </location>
</feature>
<feature type="transmembrane region" description="Helical" evidence="1">
    <location>
        <begin position="171"/>
        <end position="196"/>
    </location>
</feature>
<feature type="transmembrane region" description="Helical" evidence="1">
    <location>
        <begin position="28"/>
        <end position="49"/>
    </location>
</feature>
<dbReference type="EMBL" id="JAGQHR010000283">
    <property type="protein sequence ID" value="MCA9728023.1"/>
    <property type="molecule type" value="Genomic_DNA"/>
</dbReference>
<keyword evidence="1" id="KW-1133">Transmembrane helix</keyword>
<feature type="transmembrane region" description="Helical" evidence="1">
    <location>
        <begin position="96"/>
        <end position="116"/>
    </location>
</feature>
<proteinExistence type="predicted"/>
<comment type="caution">
    <text evidence="2">The sequence shown here is derived from an EMBL/GenBank/DDBJ whole genome shotgun (WGS) entry which is preliminary data.</text>
</comment>
<sequence length="216" mass="24025">MIGYLPWIIHLCYMTFGPGPEDSVQNSISNLLSSLMGPFVSSLLVFAVFQKLRDRNPSFAECLRVGGRRAFTVLLTVMVTTFVTILGYVLVLVPGIYLSILYFVVIPVAVIEGTGVGDSISRSMELTSGHRWWLFRFAFVMILLFTCIVLLPAVFIVSIRGLAEEGLLWKLVSILTLVLMSCMSAILAASMSTVVYRELRKVHGDFDEENLLAVFD</sequence>
<evidence type="ECO:0000256" key="1">
    <source>
        <dbReference type="SAM" id="Phobius"/>
    </source>
</evidence>